<evidence type="ECO:0000313" key="1">
    <source>
        <dbReference type="EnsemblMetazoa" id="GMOY008385-PA"/>
    </source>
</evidence>
<protein>
    <submittedName>
        <fullName evidence="1">Uncharacterized protein</fullName>
    </submittedName>
</protein>
<dbReference type="EnsemblMetazoa" id="GMOY008385-RA">
    <property type="protein sequence ID" value="GMOY008385-PA"/>
    <property type="gene ID" value="GMOY008385"/>
</dbReference>
<organism evidence="1 2">
    <name type="scientific">Glossina morsitans morsitans</name>
    <name type="common">Savannah tsetse fly</name>
    <dbReference type="NCBI Taxonomy" id="37546"/>
    <lineage>
        <taxon>Eukaryota</taxon>
        <taxon>Metazoa</taxon>
        <taxon>Ecdysozoa</taxon>
        <taxon>Arthropoda</taxon>
        <taxon>Hexapoda</taxon>
        <taxon>Insecta</taxon>
        <taxon>Pterygota</taxon>
        <taxon>Neoptera</taxon>
        <taxon>Endopterygota</taxon>
        <taxon>Diptera</taxon>
        <taxon>Brachycera</taxon>
        <taxon>Muscomorpha</taxon>
        <taxon>Hippoboscoidea</taxon>
        <taxon>Glossinidae</taxon>
        <taxon>Glossina</taxon>
    </lineage>
</organism>
<keyword evidence="2" id="KW-1185">Reference proteome</keyword>
<dbReference type="VEuPathDB" id="VectorBase:GMOY008385"/>
<accession>A0A1B0G4Y9</accession>
<name>A0A1B0G4Y9_GLOMM</name>
<dbReference type="EMBL" id="CCAG010014765">
    <property type="status" value="NOT_ANNOTATED_CDS"/>
    <property type="molecule type" value="Genomic_DNA"/>
</dbReference>
<reference evidence="1" key="1">
    <citation type="submission" date="2020-05" db="UniProtKB">
        <authorList>
            <consortium name="EnsemblMetazoa"/>
        </authorList>
    </citation>
    <scope>IDENTIFICATION</scope>
    <source>
        <strain evidence="1">Yale</strain>
    </source>
</reference>
<evidence type="ECO:0000313" key="2">
    <source>
        <dbReference type="Proteomes" id="UP000092444"/>
    </source>
</evidence>
<proteinExistence type="predicted"/>
<dbReference type="Proteomes" id="UP000092444">
    <property type="component" value="Unassembled WGS sequence"/>
</dbReference>
<sequence>MFPISVQMVEEQFPVSYNKSFYAAFLKSASLIYP</sequence>
<dbReference type="AlphaFoldDB" id="A0A1B0G4Y9"/>